<dbReference type="EMBL" id="CH477202">
    <property type="protein sequence ID" value="EAT48129.1"/>
    <property type="molecule type" value="Genomic_DNA"/>
</dbReference>
<feature type="region of interest" description="Disordered" evidence="1">
    <location>
        <begin position="109"/>
        <end position="151"/>
    </location>
</feature>
<evidence type="ECO:0000256" key="1">
    <source>
        <dbReference type="SAM" id="MobiDB-lite"/>
    </source>
</evidence>
<name>Q17N16_AEDAE</name>
<organism evidence="2 3">
    <name type="scientific">Aedes aegypti</name>
    <name type="common">Yellowfever mosquito</name>
    <name type="synonym">Culex aegypti</name>
    <dbReference type="NCBI Taxonomy" id="7159"/>
    <lineage>
        <taxon>Eukaryota</taxon>
        <taxon>Metazoa</taxon>
        <taxon>Ecdysozoa</taxon>
        <taxon>Arthropoda</taxon>
        <taxon>Hexapoda</taxon>
        <taxon>Insecta</taxon>
        <taxon>Pterygota</taxon>
        <taxon>Neoptera</taxon>
        <taxon>Endopterygota</taxon>
        <taxon>Diptera</taxon>
        <taxon>Nematocera</taxon>
        <taxon>Culicoidea</taxon>
        <taxon>Culicidae</taxon>
        <taxon>Culicinae</taxon>
        <taxon>Aedini</taxon>
        <taxon>Aedes</taxon>
        <taxon>Stegomyia</taxon>
    </lineage>
</organism>
<feature type="region of interest" description="Disordered" evidence="1">
    <location>
        <begin position="178"/>
        <end position="220"/>
    </location>
</feature>
<accession>Q17N16</accession>
<feature type="compositionally biased region" description="Polar residues" evidence="1">
    <location>
        <begin position="130"/>
        <end position="143"/>
    </location>
</feature>
<sequence>MRLIRLLESRLTMQQFAEFQQHEESVTWPGNITDTNLFYVWRNLKISCNDLCSNAKSDNAVNDEVQQIRGGELSDEESDFKGFSEDEMNRAGVVPQNDSCQITSLASTSLKEVEPEQNNSDKENDVNDVAFNSSFSLPTTTKTTQKRKVLRPPTVATSKEFALFMEAKVKEKEAIEFEKQQKRKEREIKKAQKLAVKEDKKRKPKKPRSSSKSQLQNVRN</sequence>
<feature type="compositionally biased region" description="Basic and acidic residues" evidence="1">
    <location>
        <begin position="178"/>
        <end position="201"/>
    </location>
</feature>
<reference evidence="2" key="1">
    <citation type="submission" date="2005-10" db="EMBL/GenBank/DDBJ databases">
        <authorList>
            <person name="Loftus B.J."/>
            <person name="Nene V.M."/>
            <person name="Hannick L.I."/>
            <person name="Bidwell S."/>
            <person name="Haas B."/>
            <person name="Amedeo P."/>
            <person name="Orvis J."/>
            <person name="Wortman J.R."/>
            <person name="White O.R."/>
            <person name="Salzberg S."/>
            <person name="Shumway M."/>
            <person name="Koo H."/>
            <person name="Zhao Y."/>
            <person name="Holmes M."/>
            <person name="Miller J."/>
            <person name="Schatz M."/>
            <person name="Pop M."/>
            <person name="Pai G."/>
            <person name="Utterback T."/>
            <person name="Rogers Y.-H."/>
            <person name="Kravitz S."/>
            <person name="Fraser C.M."/>
        </authorList>
    </citation>
    <scope>NUCLEOTIDE SEQUENCE</scope>
    <source>
        <strain evidence="2">Liverpool</strain>
    </source>
</reference>
<feature type="compositionally biased region" description="Basic and acidic residues" evidence="1">
    <location>
        <begin position="111"/>
        <end position="125"/>
    </location>
</feature>
<protein>
    <submittedName>
        <fullName evidence="2">AAEL000799-PA</fullName>
    </submittedName>
</protein>
<dbReference type="PaxDb" id="7159-AAEL000799-PA"/>
<reference evidence="2" key="3">
    <citation type="submission" date="2012-09" db="EMBL/GenBank/DDBJ databases">
        <authorList>
            <consortium name="VectorBase"/>
        </authorList>
    </citation>
    <scope>NUCLEOTIDE SEQUENCE</scope>
    <source>
        <strain evidence="2">Liverpool</strain>
    </source>
</reference>
<dbReference type="AlphaFoldDB" id="Q17N16"/>
<evidence type="ECO:0000313" key="2">
    <source>
        <dbReference type="EMBL" id="EAT48129.1"/>
    </source>
</evidence>
<dbReference type="VEuPathDB" id="VectorBase:AAEL021934"/>
<gene>
    <name evidence="2" type="ORF">AaeL_AAEL000799</name>
</gene>
<dbReference type="HOGENOM" id="CLU_016318_1_0_1"/>
<dbReference type="KEGG" id="aag:5566876"/>
<dbReference type="Proteomes" id="UP000682892">
    <property type="component" value="Unassembled WGS sequence"/>
</dbReference>
<evidence type="ECO:0000313" key="3">
    <source>
        <dbReference type="Proteomes" id="UP000682892"/>
    </source>
</evidence>
<dbReference type="OrthoDB" id="4327074at2759"/>
<proteinExistence type="predicted"/>
<reference evidence="2" key="2">
    <citation type="journal article" date="2007" name="Science">
        <title>Genome sequence of Aedes aegypti, a major arbovirus vector.</title>
        <authorList>
            <person name="Nene V."/>
            <person name="Wortman J.R."/>
            <person name="Lawson D."/>
            <person name="Haas B."/>
            <person name="Kodira C."/>
            <person name="Tu Z.J."/>
            <person name="Loftus B."/>
            <person name="Xi Z."/>
            <person name="Megy K."/>
            <person name="Grabherr M."/>
            <person name="Ren Q."/>
            <person name="Zdobnov E.M."/>
            <person name="Lobo N.F."/>
            <person name="Campbell K.S."/>
            <person name="Brown S.E."/>
            <person name="Bonaldo M.F."/>
            <person name="Zhu J."/>
            <person name="Sinkins S.P."/>
            <person name="Hogenkamp D.G."/>
            <person name="Amedeo P."/>
            <person name="Arensburger P."/>
            <person name="Atkinson P.W."/>
            <person name="Bidwell S."/>
            <person name="Biedler J."/>
            <person name="Birney E."/>
            <person name="Bruggner R.V."/>
            <person name="Costas J."/>
            <person name="Coy M.R."/>
            <person name="Crabtree J."/>
            <person name="Crawford M."/>
            <person name="Debruyn B."/>
            <person name="Decaprio D."/>
            <person name="Eiglmeier K."/>
            <person name="Eisenstadt E."/>
            <person name="El-Dorry H."/>
            <person name="Gelbart W.M."/>
            <person name="Gomes S.L."/>
            <person name="Hammond M."/>
            <person name="Hannick L.I."/>
            <person name="Hogan J.R."/>
            <person name="Holmes M.H."/>
            <person name="Jaffe D."/>
            <person name="Johnston J.S."/>
            <person name="Kennedy R.C."/>
            <person name="Koo H."/>
            <person name="Kravitz S."/>
            <person name="Kriventseva E.V."/>
            <person name="Kulp D."/>
            <person name="Labutti K."/>
            <person name="Lee E."/>
            <person name="Li S."/>
            <person name="Lovin D.D."/>
            <person name="Mao C."/>
            <person name="Mauceli E."/>
            <person name="Menck C.F."/>
            <person name="Miller J.R."/>
            <person name="Montgomery P."/>
            <person name="Mori A."/>
            <person name="Nascimento A.L."/>
            <person name="Naveira H.F."/>
            <person name="Nusbaum C."/>
            <person name="O'leary S."/>
            <person name="Orvis J."/>
            <person name="Pertea M."/>
            <person name="Quesneville H."/>
            <person name="Reidenbach K.R."/>
            <person name="Rogers Y.H."/>
            <person name="Roth C.W."/>
            <person name="Schneider J.R."/>
            <person name="Schatz M."/>
            <person name="Shumway M."/>
            <person name="Stanke M."/>
            <person name="Stinson E.O."/>
            <person name="Tubio J.M."/>
            <person name="Vanzee J.P."/>
            <person name="Verjovski-Almeida S."/>
            <person name="Werner D."/>
            <person name="White O."/>
            <person name="Wyder S."/>
            <person name="Zeng Q."/>
            <person name="Zhao Q."/>
            <person name="Zhao Y."/>
            <person name="Hill C.A."/>
            <person name="Raikhel A.S."/>
            <person name="Soares M.B."/>
            <person name="Knudson D.L."/>
            <person name="Lee N.H."/>
            <person name="Galagan J."/>
            <person name="Salzberg S.L."/>
            <person name="Paulsen I.T."/>
            <person name="Dimopoulos G."/>
            <person name="Collins F.H."/>
            <person name="Birren B."/>
            <person name="Fraser-Liggett C.M."/>
            <person name="Severson D.W."/>
        </authorList>
    </citation>
    <scope>NUCLEOTIDE SEQUENCE [LARGE SCALE GENOMIC DNA]</scope>
    <source>
        <strain evidence="2">Liverpool</strain>
    </source>
</reference>
<dbReference type="eggNOG" id="ENOG502RYUX">
    <property type="taxonomic scope" value="Eukaryota"/>
</dbReference>
<dbReference type="OMA" id="HEESVTW"/>